<dbReference type="RefSeq" id="WP_138730474.1">
    <property type="nucleotide sequence ID" value="NZ_SRMP02000011.1"/>
</dbReference>
<sequence length="74" mass="8565">MTTFSFEIEPSEVSKLKAVLKALGVKKIKIQEDKTEMSKEEFYAKIDKSLKESEEGKIHKLTPEFKKELFKSVL</sequence>
<accession>A0ABW9JFU1</accession>
<evidence type="ECO:0000313" key="2">
    <source>
        <dbReference type="Proteomes" id="UP001517367"/>
    </source>
</evidence>
<reference evidence="1 2" key="1">
    <citation type="submission" date="2024-12" db="EMBL/GenBank/DDBJ databases">
        <authorList>
            <person name="Hu S."/>
        </authorList>
    </citation>
    <scope>NUCLEOTIDE SEQUENCE [LARGE SCALE GENOMIC DNA]</scope>
    <source>
        <strain evidence="1 2">P-25</strain>
    </source>
</reference>
<keyword evidence="2" id="KW-1185">Reference proteome</keyword>
<dbReference type="Proteomes" id="UP001517367">
    <property type="component" value="Unassembled WGS sequence"/>
</dbReference>
<comment type="caution">
    <text evidence="1">The sequence shown here is derived from an EMBL/GenBank/DDBJ whole genome shotgun (WGS) entry which is preliminary data.</text>
</comment>
<evidence type="ECO:0000313" key="1">
    <source>
        <dbReference type="EMBL" id="MFN0291264.1"/>
    </source>
</evidence>
<organism evidence="1 2">
    <name type="scientific">Pedobacter helvus</name>
    <dbReference type="NCBI Taxonomy" id="2563444"/>
    <lineage>
        <taxon>Bacteria</taxon>
        <taxon>Pseudomonadati</taxon>
        <taxon>Bacteroidota</taxon>
        <taxon>Sphingobacteriia</taxon>
        <taxon>Sphingobacteriales</taxon>
        <taxon>Sphingobacteriaceae</taxon>
        <taxon>Pedobacter</taxon>
    </lineage>
</organism>
<protein>
    <submittedName>
        <fullName evidence="1">Uncharacterized protein</fullName>
    </submittedName>
</protein>
<dbReference type="EMBL" id="SRMP02000011">
    <property type="protein sequence ID" value="MFN0291264.1"/>
    <property type="molecule type" value="Genomic_DNA"/>
</dbReference>
<name>A0ABW9JFU1_9SPHI</name>
<gene>
    <name evidence="1" type="ORF">E5L68_007660</name>
</gene>
<proteinExistence type="predicted"/>